<dbReference type="GO" id="GO:0008270">
    <property type="term" value="F:zinc ion binding"/>
    <property type="evidence" value="ECO:0007669"/>
    <property type="project" value="UniProtKB-KW"/>
</dbReference>
<keyword evidence="3 5" id="KW-0863">Zinc-finger</keyword>
<dbReference type="SMART" id="SM00355">
    <property type="entry name" value="ZnF_C2H2"/>
    <property type="match status" value="6"/>
</dbReference>
<keyword evidence="2" id="KW-0677">Repeat</keyword>
<dbReference type="InterPro" id="IPR036236">
    <property type="entry name" value="Znf_C2H2_sf"/>
</dbReference>
<feature type="domain" description="C2H2-type" evidence="6">
    <location>
        <begin position="231"/>
        <end position="258"/>
    </location>
</feature>
<dbReference type="Pfam" id="PF00096">
    <property type="entry name" value="zf-C2H2"/>
    <property type="match status" value="1"/>
</dbReference>
<evidence type="ECO:0000256" key="1">
    <source>
        <dbReference type="ARBA" id="ARBA00022723"/>
    </source>
</evidence>
<dbReference type="EMBL" id="FN655558">
    <property type="protein sequence ID" value="CBY39508.1"/>
    <property type="molecule type" value="Genomic_DNA"/>
</dbReference>
<dbReference type="Proteomes" id="UP000011014">
    <property type="component" value="Unassembled WGS sequence"/>
</dbReference>
<dbReference type="SUPFAM" id="SSF57667">
    <property type="entry name" value="beta-beta-alpha zinc fingers"/>
    <property type="match status" value="1"/>
</dbReference>
<evidence type="ECO:0000313" key="8">
    <source>
        <dbReference type="EMBL" id="CBY39508.1"/>
    </source>
</evidence>
<dbReference type="PROSITE" id="PS00028">
    <property type="entry name" value="ZINC_FINGER_C2H2_1"/>
    <property type="match status" value="1"/>
</dbReference>
<dbReference type="InterPro" id="IPR013087">
    <property type="entry name" value="Znf_C2H2_type"/>
</dbReference>
<gene>
    <name evidence="7" type="ORF">GSOID_T00014583001</name>
    <name evidence="8" type="ORF">GSOID_T00020079001</name>
</gene>
<keyword evidence="9" id="KW-1185">Reference proteome</keyword>
<dbReference type="AlphaFoldDB" id="E4XLJ3"/>
<evidence type="ECO:0000313" key="7">
    <source>
        <dbReference type="EMBL" id="CBY10908.1"/>
    </source>
</evidence>
<evidence type="ECO:0000256" key="3">
    <source>
        <dbReference type="ARBA" id="ARBA00022771"/>
    </source>
</evidence>
<dbReference type="Gene3D" id="3.30.160.60">
    <property type="entry name" value="Classic Zinc Finger"/>
    <property type="match status" value="2"/>
</dbReference>
<dbReference type="Proteomes" id="UP000001307">
    <property type="component" value="Unassembled WGS sequence"/>
</dbReference>
<keyword evidence="4" id="KW-0862">Zinc</keyword>
<evidence type="ECO:0000256" key="5">
    <source>
        <dbReference type="PROSITE-ProRule" id="PRU00042"/>
    </source>
</evidence>
<dbReference type="EMBL" id="FN653071">
    <property type="protein sequence ID" value="CBY10908.1"/>
    <property type="molecule type" value="Genomic_DNA"/>
</dbReference>
<name>E4XLJ3_OIKDI</name>
<dbReference type="PANTHER" id="PTHR24379">
    <property type="entry name" value="KRAB AND ZINC FINGER DOMAIN-CONTAINING"/>
    <property type="match status" value="1"/>
</dbReference>
<evidence type="ECO:0000313" key="9">
    <source>
        <dbReference type="Proteomes" id="UP000001307"/>
    </source>
</evidence>
<protein>
    <recommendedName>
        <fullName evidence="6">C2H2-type domain-containing protein</fullName>
    </recommendedName>
</protein>
<dbReference type="PANTHER" id="PTHR24379:SF121">
    <property type="entry name" value="C2H2-TYPE DOMAIN-CONTAINING PROTEIN"/>
    <property type="match status" value="1"/>
</dbReference>
<evidence type="ECO:0000256" key="4">
    <source>
        <dbReference type="ARBA" id="ARBA00022833"/>
    </source>
</evidence>
<evidence type="ECO:0000256" key="2">
    <source>
        <dbReference type="ARBA" id="ARBA00022737"/>
    </source>
</evidence>
<organism evidence="7">
    <name type="scientific">Oikopleura dioica</name>
    <name type="common">Tunicate</name>
    <dbReference type="NCBI Taxonomy" id="34765"/>
    <lineage>
        <taxon>Eukaryota</taxon>
        <taxon>Metazoa</taxon>
        <taxon>Chordata</taxon>
        <taxon>Tunicata</taxon>
        <taxon>Appendicularia</taxon>
        <taxon>Copelata</taxon>
        <taxon>Oikopleuridae</taxon>
        <taxon>Oikopleura</taxon>
    </lineage>
</organism>
<evidence type="ECO:0000259" key="6">
    <source>
        <dbReference type="PROSITE" id="PS50157"/>
    </source>
</evidence>
<reference evidence="7" key="1">
    <citation type="journal article" date="2010" name="Science">
        <title>Plasticity of animal genome architecture unmasked by rapid evolution of a pelagic tunicate.</title>
        <authorList>
            <person name="Denoeud F."/>
            <person name="Henriet S."/>
            <person name="Mungpakdee S."/>
            <person name="Aury J.M."/>
            <person name="Da Silva C."/>
            <person name="Brinkmann H."/>
            <person name="Mikhaleva J."/>
            <person name="Olsen L.C."/>
            <person name="Jubin C."/>
            <person name="Canestro C."/>
            <person name="Bouquet J.M."/>
            <person name="Danks G."/>
            <person name="Poulain J."/>
            <person name="Campsteijn C."/>
            <person name="Adamski M."/>
            <person name="Cross I."/>
            <person name="Yadetie F."/>
            <person name="Muffato M."/>
            <person name="Louis A."/>
            <person name="Butcher S."/>
            <person name="Tsagkogeorga G."/>
            <person name="Konrad A."/>
            <person name="Singh S."/>
            <person name="Jensen M.F."/>
            <person name="Cong E.H."/>
            <person name="Eikeseth-Otteraa H."/>
            <person name="Noel B."/>
            <person name="Anthouard V."/>
            <person name="Porcel B.M."/>
            <person name="Kachouri-Lafond R."/>
            <person name="Nishino A."/>
            <person name="Ugolini M."/>
            <person name="Chourrout P."/>
            <person name="Nishida H."/>
            <person name="Aasland R."/>
            <person name="Huzurbazar S."/>
            <person name="Westhof E."/>
            <person name="Delsuc F."/>
            <person name="Lehrach H."/>
            <person name="Reinhardt R."/>
            <person name="Weissenbach J."/>
            <person name="Roy S.W."/>
            <person name="Artiguenave F."/>
            <person name="Postlethwait J.H."/>
            <person name="Manak J.R."/>
            <person name="Thompson E.M."/>
            <person name="Jaillon O."/>
            <person name="Du Pasquier L."/>
            <person name="Boudinot P."/>
            <person name="Liberles D.A."/>
            <person name="Volff J.N."/>
            <person name="Philippe H."/>
            <person name="Lenhard B."/>
            <person name="Roest Crollius H."/>
            <person name="Wincker P."/>
            <person name="Chourrout D."/>
        </authorList>
    </citation>
    <scope>NUCLEOTIDE SEQUENCE [LARGE SCALE GENOMIC DNA]</scope>
</reference>
<dbReference type="OrthoDB" id="6077919at2759"/>
<proteinExistence type="predicted"/>
<dbReference type="PROSITE" id="PS50157">
    <property type="entry name" value="ZINC_FINGER_C2H2_2"/>
    <property type="match status" value="1"/>
</dbReference>
<keyword evidence="1" id="KW-0479">Metal-binding</keyword>
<dbReference type="FunFam" id="3.30.160.60:FF:000100">
    <property type="entry name" value="Zinc finger 45-like"/>
    <property type="match status" value="1"/>
</dbReference>
<dbReference type="InParanoid" id="E4XLJ3"/>
<accession>E4XLJ3</accession>
<sequence>MNSELEFVRNYLRKTGRIKTLKVLQDDFPKKTKLSFKIAKPPERKKLTIECKKNTKKTSKKQENKKREIPASFKKLAKKFGLPEQHLDFFYEHRDDFQWETISKREINCIIKGCSFSAPVKPGALVNHMIEEHAYGTYPCDQPVCNFVTYSISSLRKHLTQFHGNGKRHSSKNNDLPCSYCSFYGQNKNLLDQHVRIHENRQVKCQFCDYTSVNSLRMQEHMLHHFKVRNYPCDQCERSFFTRAALNNHIRIHSNDYNCLHCSKPFKTRRTHDVHVTSCTVRLSKFSL</sequence>